<dbReference type="RefSeq" id="XP_026501449.1">
    <property type="nucleotide sequence ID" value="XM_026645664.2"/>
</dbReference>
<dbReference type="InterPro" id="IPR057299">
    <property type="entry name" value="RNF34_RFFL_SAP"/>
</dbReference>
<evidence type="ECO:0000256" key="2">
    <source>
        <dbReference type="ARBA" id="ARBA00022771"/>
    </source>
</evidence>
<dbReference type="InterPro" id="IPR051728">
    <property type="entry name" value="RING-FYVE_E3_ubiquitin-ligase"/>
</dbReference>
<dbReference type="PANTHER" id="PTHR14879:SF15">
    <property type="entry name" value="E3 UBIQUITIN-PROTEIN LIGASE RIFIFYLIN-LIKE PROTEIN"/>
    <property type="match status" value="1"/>
</dbReference>
<dbReference type="GeneID" id="113404701"/>
<keyword evidence="7" id="KW-1185">Reference proteome</keyword>
<keyword evidence="3" id="KW-0862">Zinc</keyword>
<sequence length="417" mass="46046">MILRGRECYKMPCESCAVQFSVFKRKRACSECERNYCSGCLRRGGGTMCGPCRVLSTRPLYRQSISHLKVRDLQYFLQRQNVSTRGCVEKEELVSLCVSHVNSAAYRRRGPRAGASPFSSLKGLTTNINDFINSAFDLRNPAHPAPPADRSSCFNSSHAHSPTNGTAADANIPDRRFTPTPGGERDVRVSAPETEPAAERGAAADAEREPEVPVDTTDCFEIEDLDDTGWEFITRPAAPLPNDSEVLLAALRGSPRRAASELELHTPDGSAASAGSASLQDEPQLRDPAGPDAPDLGDHSPRHLTLEQIKQATDLDLLSVKQLKELLTRNRVEFRGCLERKDLLERAKTLWANHVKYKDEIDNLPFEESCKICMAAPLECVLLECGHIAACTACSKQLAECPICRQYVVRAVRFFRS</sequence>
<dbReference type="FunFam" id="3.30.40.10:FF:000110">
    <property type="entry name" value="E3 ubiquitin-protein ligase RNF34 isoform X1"/>
    <property type="match status" value="1"/>
</dbReference>
<dbReference type="GO" id="GO:0005886">
    <property type="term" value="C:plasma membrane"/>
    <property type="evidence" value="ECO:0007669"/>
    <property type="project" value="UniProtKB-SubCell"/>
</dbReference>
<evidence type="ECO:0000256" key="5">
    <source>
        <dbReference type="SAM" id="MobiDB-lite"/>
    </source>
</evidence>
<feature type="region of interest" description="Disordered" evidence="5">
    <location>
        <begin position="258"/>
        <end position="301"/>
    </location>
</feature>
<dbReference type="GO" id="GO:0070936">
    <property type="term" value="P:protein K48-linked ubiquitination"/>
    <property type="evidence" value="ECO:0007669"/>
    <property type="project" value="TreeGrafter"/>
</dbReference>
<feature type="compositionally biased region" description="Basic and acidic residues" evidence="5">
    <location>
        <begin position="172"/>
        <end position="188"/>
    </location>
</feature>
<dbReference type="InterPro" id="IPR001841">
    <property type="entry name" value="Znf_RING"/>
</dbReference>
<dbReference type="SUPFAM" id="SSF68906">
    <property type="entry name" value="SAP domain"/>
    <property type="match status" value="2"/>
</dbReference>
<feature type="compositionally biased region" description="Low complexity" evidence="5">
    <location>
        <begin position="269"/>
        <end position="278"/>
    </location>
</feature>
<dbReference type="Pfam" id="PF22968">
    <property type="entry name" value="RNF34L-like_3rd"/>
    <property type="match status" value="1"/>
</dbReference>
<evidence type="ECO:0000259" key="6">
    <source>
        <dbReference type="PROSITE" id="PS50089"/>
    </source>
</evidence>
<feature type="compositionally biased region" description="Low complexity" evidence="5">
    <location>
        <begin position="191"/>
        <end position="204"/>
    </location>
</feature>
<dbReference type="SMART" id="SM00184">
    <property type="entry name" value="RING"/>
    <property type="match status" value="1"/>
</dbReference>
<dbReference type="Pfam" id="PF13920">
    <property type="entry name" value="zf-C3HC4_3"/>
    <property type="match status" value="1"/>
</dbReference>
<dbReference type="GO" id="GO:0061630">
    <property type="term" value="F:ubiquitin protein ligase activity"/>
    <property type="evidence" value="ECO:0007669"/>
    <property type="project" value="TreeGrafter"/>
</dbReference>
<reference evidence="8" key="1">
    <citation type="submission" date="2025-08" db="UniProtKB">
        <authorList>
            <consortium name="RefSeq"/>
        </authorList>
    </citation>
    <scope>IDENTIFICATION</scope>
    <source>
        <tissue evidence="8">Whole body</tissue>
    </source>
</reference>
<comment type="subcellular location">
    <subcellularLocation>
        <location evidence="1">Cell membrane</location>
        <topology evidence="1">Peripheral membrane protein</topology>
    </subcellularLocation>
</comment>
<dbReference type="InterPro" id="IPR036361">
    <property type="entry name" value="SAP_dom_sf"/>
</dbReference>
<dbReference type="InterPro" id="IPR055111">
    <property type="entry name" value="RNF34_RFFL_HeH"/>
</dbReference>
<keyword evidence="2 4" id="KW-0479">Metal-binding</keyword>
<proteinExistence type="predicted"/>
<dbReference type="SUPFAM" id="SSF57903">
    <property type="entry name" value="FYVE/PHD zinc finger"/>
    <property type="match status" value="1"/>
</dbReference>
<name>A0A8B8IWB9_VANTA</name>
<feature type="region of interest" description="Disordered" evidence="5">
    <location>
        <begin position="140"/>
        <end position="219"/>
    </location>
</feature>
<dbReference type="InterPro" id="IPR013083">
    <property type="entry name" value="Znf_RING/FYVE/PHD"/>
</dbReference>
<dbReference type="Gene3D" id="3.30.40.10">
    <property type="entry name" value="Zinc/RING finger domain, C3HC4 (zinc finger)"/>
    <property type="match status" value="1"/>
</dbReference>
<dbReference type="CDD" id="cd16500">
    <property type="entry name" value="RING-HC_CARP"/>
    <property type="match status" value="1"/>
</dbReference>
<dbReference type="PANTHER" id="PTHR14879">
    <property type="entry name" value="CASPASE REGULATOR, RING FINGER DOMAIN-CONTAINING"/>
    <property type="match status" value="1"/>
</dbReference>
<evidence type="ECO:0000256" key="3">
    <source>
        <dbReference type="ARBA" id="ARBA00022833"/>
    </source>
</evidence>
<dbReference type="PROSITE" id="PS50089">
    <property type="entry name" value="ZF_RING_2"/>
    <property type="match status" value="1"/>
</dbReference>
<dbReference type="GO" id="GO:0005737">
    <property type="term" value="C:cytoplasm"/>
    <property type="evidence" value="ECO:0007669"/>
    <property type="project" value="TreeGrafter"/>
</dbReference>
<gene>
    <name evidence="8" type="primary">LOC113404701</name>
</gene>
<evidence type="ECO:0000256" key="4">
    <source>
        <dbReference type="PROSITE-ProRule" id="PRU00175"/>
    </source>
</evidence>
<dbReference type="Proteomes" id="UP001652626">
    <property type="component" value="Chromosome 8"/>
</dbReference>
<dbReference type="GO" id="GO:0008270">
    <property type="term" value="F:zinc ion binding"/>
    <property type="evidence" value="ECO:0007669"/>
    <property type="project" value="UniProtKB-KW"/>
</dbReference>
<evidence type="ECO:0000256" key="1">
    <source>
        <dbReference type="ARBA" id="ARBA00004202"/>
    </source>
</evidence>
<dbReference type="Gene3D" id="1.10.720.30">
    <property type="entry name" value="SAP domain"/>
    <property type="match status" value="1"/>
</dbReference>
<dbReference type="Gene3D" id="1.10.720.140">
    <property type="match status" value="1"/>
</dbReference>
<keyword evidence="2 4" id="KW-0863">Zinc-finger</keyword>
<evidence type="ECO:0000313" key="7">
    <source>
        <dbReference type="Proteomes" id="UP001652626"/>
    </source>
</evidence>
<dbReference type="Pfam" id="PF23632">
    <property type="entry name" value="SAP_RNF34_RFFL"/>
    <property type="match status" value="1"/>
</dbReference>
<dbReference type="CDD" id="cd15750">
    <property type="entry name" value="FYVE_CARP"/>
    <property type="match status" value="1"/>
</dbReference>
<dbReference type="AlphaFoldDB" id="A0A8B8IWB9"/>
<evidence type="ECO:0000313" key="8">
    <source>
        <dbReference type="RefSeq" id="XP_026501449.1"/>
    </source>
</evidence>
<organism evidence="7 8">
    <name type="scientific">Vanessa tameamea</name>
    <name type="common">Kamehameha butterfly</name>
    <dbReference type="NCBI Taxonomy" id="334116"/>
    <lineage>
        <taxon>Eukaryota</taxon>
        <taxon>Metazoa</taxon>
        <taxon>Ecdysozoa</taxon>
        <taxon>Arthropoda</taxon>
        <taxon>Hexapoda</taxon>
        <taxon>Insecta</taxon>
        <taxon>Pterygota</taxon>
        <taxon>Neoptera</taxon>
        <taxon>Endopterygota</taxon>
        <taxon>Lepidoptera</taxon>
        <taxon>Glossata</taxon>
        <taxon>Ditrysia</taxon>
        <taxon>Papilionoidea</taxon>
        <taxon>Nymphalidae</taxon>
        <taxon>Nymphalinae</taxon>
        <taxon>Vanessa</taxon>
    </lineage>
</organism>
<accession>A0A8B8IWB9</accession>
<feature type="compositionally biased region" description="Polar residues" evidence="5">
    <location>
        <begin position="152"/>
        <end position="166"/>
    </location>
</feature>
<dbReference type="GO" id="GO:0043161">
    <property type="term" value="P:proteasome-mediated ubiquitin-dependent protein catabolic process"/>
    <property type="evidence" value="ECO:0007669"/>
    <property type="project" value="TreeGrafter"/>
</dbReference>
<dbReference type="InterPro" id="IPR011011">
    <property type="entry name" value="Znf_FYVE_PHD"/>
</dbReference>
<dbReference type="GO" id="GO:1902042">
    <property type="term" value="P:negative regulation of extrinsic apoptotic signaling pathway via death domain receptors"/>
    <property type="evidence" value="ECO:0007669"/>
    <property type="project" value="TreeGrafter"/>
</dbReference>
<feature type="domain" description="RING-type" evidence="6">
    <location>
        <begin position="370"/>
        <end position="405"/>
    </location>
</feature>
<protein>
    <submittedName>
        <fullName evidence="8">E3 ubiquitin-protein ligase RNF34 isoform X1</fullName>
    </submittedName>
</protein>